<sequence>MFQDSENEIEISGCNFTLQTRPVFTVRNYFMGYQFIFNKNTKYEFEKLQILLMIDQSKDMYVKFRFYSLSIQFTNSNRDCIKKNTQMDRIVASFSSSDEVYPCKPNDKTYSLIDTIDSTEDTSYSPEDAAYSPEDATYSPEDETYSQEPITKVTENSVETNETTIIPGMQVKRSWILKNILWILITLLLVVAVLLVFAILTTSGNMSNNENVKTDIAIPIKSKKYTLTS</sequence>
<feature type="region of interest" description="Disordered" evidence="1">
    <location>
        <begin position="119"/>
        <end position="144"/>
    </location>
</feature>
<dbReference type="Proteomes" id="UP000031668">
    <property type="component" value="Unassembled WGS sequence"/>
</dbReference>
<protein>
    <submittedName>
        <fullName evidence="3">Uncharacterized protein</fullName>
    </submittedName>
</protein>
<evidence type="ECO:0000256" key="2">
    <source>
        <dbReference type="SAM" id="Phobius"/>
    </source>
</evidence>
<evidence type="ECO:0000313" key="4">
    <source>
        <dbReference type="Proteomes" id="UP000031668"/>
    </source>
</evidence>
<feature type="transmembrane region" description="Helical" evidence="2">
    <location>
        <begin position="179"/>
        <end position="200"/>
    </location>
</feature>
<keyword evidence="4" id="KW-1185">Reference proteome</keyword>
<reference evidence="3 4" key="1">
    <citation type="journal article" date="2014" name="Genome Biol. Evol.">
        <title>The genome of the myxosporean Thelohanellus kitauei shows adaptations to nutrient acquisition within its fish host.</title>
        <authorList>
            <person name="Yang Y."/>
            <person name="Xiong J."/>
            <person name="Zhou Z."/>
            <person name="Huo F."/>
            <person name="Miao W."/>
            <person name="Ran C."/>
            <person name="Liu Y."/>
            <person name="Zhang J."/>
            <person name="Feng J."/>
            <person name="Wang M."/>
            <person name="Wang M."/>
            <person name="Wang L."/>
            <person name="Yao B."/>
        </authorList>
    </citation>
    <scope>NUCLEOTIDE SEQUENCE [LARGE SCALE GENOMIC DNA]</scope>
    <source>
        <strain evidence="3">Wuqing</strain>
    </source>
</reference>
<proteinExistence type="predicted"/>
<keyword evidence="2" id="KW-1133">Transmembrane helix</keyword>
<dbReference type="AlphaFoldDB" id="A0A0C2JA96"/>
<dbReference type="EMBL" id="JWZT01000308">
    <property type="protein sequence ID" value="KII74714.1"/>
    <property type="molecule type" value="Genomic_DNA"/>
</dbReference>
<evidence type="ECO:0000256" key="1">
    <source>
        <dbReference type="SAM" id="MobiDB-lite"/>
    </source>
</evidence>
<accession>A0A0C2JA96</accession>
<name>A0A0C2JA96_THEKT</name>
<keyword evidence="2" id="KW-0812">Transmembrane</keyword>
<comment type="caution">
    <text evidence="3">The sequence shown here is derived from an EMBL/GenBank/DDBJ whole genome shotgun (WGS) entry which is preliminary data.</text>
</comment>
<keyword evidence="2" id="KW-0472">Membrane</keyword>
<organism evidence="3 4">
    <name type="scientific">Thelohanellus kitauei</name>
    <name type="common">Myxosporean</name>
    <dbReference type="NCBI Taxonomy" id="669202"/>
    <lineage>
        <taxon>Eukaryota</taxon>
        <taxon>Metazoa</taxon>
        <taxon>Cnidaria</taxon>
        <taxon>Myxozoa</taxon>
        <taxon>Myxosporea</taxon>
        <taxon>Bivalvulida</taxon>
        <taxon>Platysporina</taxon>
        <taxon>Myxobolidae</taxon>
        <taxon>Thelohanellus</taxon>
    </lineage>
</organism>
<gene>
    <name evidence="3" type="ORF">RF11_04980</name>
</gene>
<evidence type="ECO:0000313" key="3">
    <source>
        <dbReference type="EMBL" id="KII74714.1"/>
    </source>
</evidence>